<dbReference type="InterPro" id="IPR012173">
    <property type="entry name" value="Mpp10"/>
</dbReference>
<evidence type="ECO:0000256" key="4">
    <source>
        <dbReference type="ARBA" id="ARBA00023242"/>
    </source>
</evidence>
<feature type="compositionally biased region" description="Basic and acidic residues" evidence="8">
    <location>
        <begin position="584"/>
        <end position="608"/>
    </location>
</feature>
<dbReference type="PANTHER" id="PTHR17039">
    <property type="entry name" value="U3 SMALL NUCLEOLAR RIBONUCLEOPROTEIN PROTEIN MPP10"/>
    <property type="match status" value="1"/>
</dbReference>
<dbReference type="Pfam" id="PF04006">
    <property type="entry name" value="Mpp10"/>
    <property type="match status" value="1"/>
</dbReference>
<dbReference type="GO" id="GO:0005732">
    <property type="term" value="C:sno(s)RNA-containing ribonucleoprotein complex"/>
    <property type="evidence" value="ECO:0007669"/>
    <property type="project" value="UniProtKB-UniRule"/>
</dbReference>
<feature type="compositionally biased region" description="Basic and acidic residues" evidence="8">
    <location>
        <begin position="255"/>
        <end position="272"/>
    </location>
</feature>
<evidence type="ECO:0000256" key="7">
    <source>
        <dbReference type="PIRNR" id="PIRNR017300"/>
    </source>
</evidence>
<evidence type="ECO:0000256" key="6">
    <source>
        <dbReference type="ARBA" id="ARBA00029455"/>
    </source>
</evidence>
<feature type="region of interest" description="Disordered" evidence="8">
    <location>
        <begin position="195"/>
        <end position="349"/>
    </location>
</feature>
<feature type="region of interest" description="Disordered" evidence="8">
    <location>
        <begin position="550"/>
        <end position="612"/>
    </location>
</feature>
<keyword evidence="4 7" id="KW-0539">Nucleus</keyword>
<organism evidence="9 10">
    <name type="scientific">Pseudolycoriella hygida</name>
    <dbReference type="NCBI Taxonomy" id="35572"/>
    <lineage>
        <taxon>Eukaryota</taxon>
        <taxon>Metazoa</taxon>
        <taxon>Ecdysozoa</taxon>
        <taxon>Arthropoda</taxon>
        <taxon>Hexapoda</taxon>
        <taxon>Insecta</taxon>
        <taxon>Pterygota</taxon>
        <taxon>Neoptera</taxon>
        <taxon>Endopterygota</taxon>
        <taxon>Diptera</taxon>
        <taxon>Nematocera</taxon>
        <taxon>Sciaroidea</taxon>
        <taxon>Sciaridae</taxon>
        <taxon>Pseudolycoriella</taxon>
    </lineage>
</organism>
<feature type="compositionally biased region" description="Acidic residues" evidence="8">
    <location>
        <begin position="124"/>
        <end position="161"/>
    </location>
</feature>
<keyword evidence="10" id="KW-1185">Reference proteome</keyword>
<keyword evidence="2 7" id="KW-0690">Ribosome biogenesis</keyword>
<feature type="compositionally biased region" description="Basic residues" evidence="8">
    <location>
        <begin position="570"/>
        <end position="583"/>
    </location>
</feature>
<dbReference type="GO" id="GO:0006364">
    <property type="term" value="P:rRNA processing"/>
    <property type="evidence" value="ECO:0007669"/>
    <property type="project" value="UniProtKB-KW"/>
</dbReference>
<evidence type="ECO:0000256" key="3">
    <source>
        <dbReference type="ARBA" id="ARBA00022552"/>
    </source>
</evidence>
<feature type="region of interest" description="Disordered" evidence="8">
    <location>
        <begin position="646"/>
        <end position="671"/>
    </location>
</feature>
<evidence type="ECO:0000256" key="1">
    <source>
        <dbReference type="ARBA" id="ARBA00004604"/>
    </source>
</evidence>
<feature type="compositionally biased region" description="Basic and acidic residues" evidence="8">
    <location>
        <begin position="550"/>
        <end position="569"/>
    </location>
</feature>
<comment type="caution">
    <text evidence="9">The sequence shown here is derived from an EMBL/GenBank/DDBJ whole genome shotgun (WGS) entry which is preliminary data.</text>
</comment>
<dbReference type="OrthoDB" id="445326at2759"/>
<dbReference type="PIRSF" id="PIRSF017300">
    <property type="entry name" value="snoRNP_Mpp10"/>
    <property type="match status" value="1"/>
</dbReference>
<evidence type="ECO:0000313" key="9">
    <source>
        <dbReference type="EMBL" id="KAJ6647378.1"/>
    </source>
</evidence>
<dbReference type="EMBL" id="WJQU01000001">
    <property type="protein sequence ID" value="KAJ6647378.1"/>
    <property type="molecule type" value="Genomic_DNA"/>
</dbReference>
<dbReference type="GO" id="GO:0034457">
    <property type="term" value="C:Mpp10 complex"/>
    <property type="evidence" value="ECO:0007669"/>
    <property type="project" value="UniProtKB-UniRule"/>
</dbReference>
<accession>A0A9Q0S7X2</accession>
<name>A0A9Q0S7X2_9DIPT</name>
<feature type="compositionally biased region" description="Acidic residues" evidence="8">
    <location>
        <begin position="273"/>
        <end position="295"/>
    </location>
</feature>
<feature type="compositionally biased region" description="Acidic residues" evidence="8">
    <location>
        <begin position="212"/>
        <end position="231"/>
    </location>
</feature>
<evidence type="ECO:0000256" key="8">
    <source>
        <dbReference type="SAM" id="MobiDB-lite"/>
    </source>
</evidence>
<feature type="compositionally biased region" description="Basic and acidic residues" evidence="8">
    <location>
        <begin position="335"/>
        <end position="349"/>
    </location>
</feature>
<proteinExistence type="inferred from homology"/>
<feature type="region of interest" description="Disordered" evidence="8">
    <location>
        <begin position="122"/>
        <end position="172"/>
    </location>
</feature>
<evidence type="ECO:0000256" key="5">
    <source>
        <dbReference type="ARBA" id="ARBA00023274"/>
    </source>
</evidence>
<dbReference type="PANTHER" id="PTHR17039:SF0">
    <property type="entry name" value="U3 SMALL NUCLEOLAR RIBONUCLEOPROTEIN PROTEIN MPP10"/>
    <property type="match status" value="1"/>
</dbReference>
<evidence type="ECO:0000313" key="10">
    <source>
        <dbReference type="Proteomes" id="UP001151699"/>
    </source>
</evidence>
<keyword evidence="3 7" id="KW-0698">rRNA processing</keyword>
<keyword evidence="5 7" id="KW-0687">Ribonucleoprotein</keyword>
<sequence length="671" mass="77715">MILEKFAMDSAMNKETIDSVYQDFFKKFHALTKSPEVYLSVQKANAKQSRILLKSQFDYTRSKDVFTSKHIPLQIAIDHMDDEQIWQQLELMNKFMLSHALEKTSRLLAGGDDKYLLTYKKDGEESEENEESADANEPDDGDSTAGEDDEENSVSGSDEEADVHGNTTSEKNELRKSIVDDKFFKLREMEAFLDAEDKKEMRKSKGTYFQHDDEEIDYFNGEFSEDDDGDEDAKYSNFFDADSDDEEEIRRRKREARDRKNKLIEKRKKQDLGLDESDVDNDEDADVEEDDDQNGDEYKEDNSEEDDGESGVGKVSFDMTKNTYRSDSENDDENENKPKMFDNENKSSFELRQERLQNRIAEYEEAAVGEKGWQLKGEITSWSRPQNSLLEEVLEFDSTSRPPPIITEETTLQLEDIIKQRIKDKSWNDVERKYKPVNTPQEFRKKLVLDQEKSKESLAQIYEKEYLKEVEKLDPNHGEKEEEEPKEHKEIRKLMKSLFVKLDALSNFYYTPKPAIPEAKIITNTPAINMEEVAPIGVSDAMLLAPEEVRHRAKGDVMGKSERSSTDKKRERRMKKLRQKSIKIAKEKRTAEKEKQGITLSSKEERNKILNKVTKSRNVQKIKETSDSKSIKSSKAFFAQLQDEVSLKSKSNAKRKASKNEGNVTAKKLKL</sequence>
<protein>
    <recommendedName>
        <fullName evidence="7">U3 small nucleolar ribonucleoprotein protein MPP10</fullName>
    </recommendedName>
</protein>
<evidence type="ECO:0000256" key="2">
    <source>
        <dbReference type="ARBA" id="ARBA00022517"/>
    </source>
</evidence>
<comment type="subcellular location">
    <subcellularLocation>
        <location evidence="1 7">Nucleus</location>
        <location evidence="1 7">Nucleolus</location>
    </subcellularLocation>
</comment>
<dbReference type="GO" id="GO:0032040">
    <property type="term" value="C:small-subunit processome"/>
    <property type="evidence" value="ECO:0007669"/>
    <property type="project" value="TreeGrafter"/>
</dbReference>
<gene>
    <name evidence="9" type="primary">MPHOSPH10</name>
    <name evidence="9" type="ORF">Bhyg_02600</name>
</gene>
<comment type="function">
    <text evidence="7">Involved in nucleolar processing of pre-18S ribosomal RNA.</text>
</comment>
<dbReference type="AlphaFoldDB" id="A0A9Q0S7X2"/>
<reference evidence="9" key="1">
    <citation type="submission" date="2022-07" db="EMBL/GenBank/DDBJ databases">
        <authorList>
            <person name="Trinca V."/>
            <person name="Uliana J.V.C."/>
            <person name="Torres T.T."/>
            <person name="Ward R.J."/>
            <person name="Monesi N."/>
        </authorList>
    </citation>
    <scope>NUCLEOTIDE SEQUENCE</scope>
    <source>
        <strain evidence="9">HSMRA1968</strain>
        <tissue evidence="9">Whole embryos</tissue>
    </source>
</reference>
<dbReference type="Proteomes" id="UP001151699">
    <property type="component" value="Chromosome A"/>
</dbReference>
<comment type="similarity">
    <text evidence="6 7">Belongs to the MPP10 family.</text>
</comment>